<dbReference type="HAMAP" id="MF_00185">
    <property type="entry name" value="IPP_trans"/>
    <property type="match status" value="1"/>
</dbReference>
<comment type="function">
    <text evidence="2 10 12">Catalyzes the transfer of a dimethylallyl group onto the adenine at position 37 in tRNAs that read codons beginning with uridine, leading to the formation of N6-(dimethylallyl)adenosine (i(6)A).</text>
</comment>
<dbReference type="OrthoDB" id="9776390at2"/>
<evidence type="ECO:0000256" key="6">
    <source>
        <dbReference type="ARBA" id="ARBA00022741"/>
    </source>
</evidence>
<feature type="binding site" evidence="10">
    <location>
        <begin position="13"/>
        <end position="18"/>
    </location>
    <ligand>
        <name>substrate</name>
    </ligand>
</feature>
<evidence type="ECO:0000256" key="5">
    <source>
        <dbReference type="ARBA" id="ARBA00022694"/>
    </source>
</evidence>
<organism evidence="14 15">
    <name type="scientific">Thermovibrio ammonificans (strain DSM 15698 / JCM 12110 / HB-1)</name>
    <dbReference type="NCBI Taxonomy" id="648996"/>
    <lineage>
        <taxon>Bacteria</taxon>
        <taxon>Pseudomonadati</taxon>
        <taxon>Aquificota</taxon>
        <taxon>Aquificia</taxon>
        <taxon>Desulfurobacteriales</taxon>
        <taxon>Desulfurobacteriaceae</taxon>
        <taxon>Thermovibrio</taxon>
    </lineage>
</organism>
<dbReference type="eggNOG" id="COG0324">
    <property type="taxonomic scope" value="Bacteria"/>
</dbReference>
<dbReference type="InterPro" id="IPR018022">
    <property type="entry name" value="IPT"/>
</dbReference>
<evidence type="ECO:0000256" key="12">
    <source>
        <dbReference type="RuleBase" id="RU003784"/>
    </source>
</evidence>
<evidence type="ECO:0000256" key="1">
    <source>
        <dbReference type="ARBA" id="ARBA00001946"/>
    </source>
</evidence>
<dbReference type="EC" id="2.5.1.75" evidence="10"/>
<evidence type="ECO:0000256" key="4">
    <source>
        <dbReference type="ARBA" id="ARBA00022679"/>
    </source>
</evidence>
<dbReference type="KEGG" id="tam:Theam_0501"/>
<evidence type="ECO:0000313" key="15">
    <source>
        <dbReference type="Proteomes" id="UP000006362"/>
    </source>
</evidence>
<dbReference type="Gene3D" id="1.10.20.140">
    <property type="match status" value="1"/>
</dbReference>
<dbReference type="HOGENOM" id="CLU_032616_0_1_0"/>
<evidence type="ECO:0000256" key="2">
    <source>
        <dbReference type="ARBA" id="ARBA00003213"/>
    </source>
</evidence>
<feature type="region of interest" description="Interaction with substrate tRNA" evidence="10">
    <location>
        <begin position="36"/>
        <end position="39"/>
    </location>
</feature>
<protein>
    <recommendedName>
        <fullName evidence="10">tRNA dimethylallyltransferase</fullName>
        <ecNumber evidence="10">2.5.1.75</ecNumber>
    </recommendedName>
    <alternativeName>
        <fullName evidence="10">Dimethylallyl diphosphate:tRNA dimethylallyltransferase</fullName>
        <shortName evidence="10">DMAPP:tRNA dimethylallyltransferase</shortName>
        <shortName evidence="10">DMATase</shortName>
    </alternativeName>
    <alternativeName>
        <fullName evidence="10">Isopentenyl-diphosphate:tRNA isopentenyltransferase</fullName>
        <shortName evidence="10">IPP transferase</shortName>
        <shortName evidence="10">IPPT</shortName>
        <shortName evidence="10">IPTase</shortName>
    </alternativeName>
</protein>
<keyword evidence="5 10" id="KW-0819">tRNA processing</keyword>
<dbReference type="Gene3D" id="3.40.50.300">
    <property type="entry name" value="P-loop containing nucleotide triphosphate hydrolases"/>
    <property type="match status" value="1"/>
</dbReference>
<dbReference type="SUPFAM" id="SSF52540">
    <property type="entry name" value="P-loop containing nucleoside triphosphate hydrolases"/>
    <property type="match status" value="2"/>
</dbReference>
<dbReference type="AlphaFoldDB" id="E8T5J8"/>
<keyword evidence="4 10" id="KW-0808">Transferase</keyword>
<accession>E8T5J8</accession>
<feature type="site" description="Interaction with substrate tRNA" evidence="10">
    <location>
        <position position="102"/>
    </location>
</feature>
<sequence>MKKKPLIVITGPTATGKTDFSLKLAREVGGEVISADSMQVYKGLDVGTDKVSKAVREEIPHHLIDVVEPTEKFSVADFVREADRAVEEIWKRGKYPIVVGGTGLYIKALLYGLPQTPPSDPALREELKRVPTEELFKEALKVCPEYAEKVGPNDRKRLIRAVEVFRLTGKPITAFKQWSDTPRYPFLGYFLFRNRDELYKRIENRVEDQVRRGLLEEAKWLLSLGEDLTALQALGYKEMAGFLQGKASLEEAKRLLKRRTKEFAKRQFTWFRKEKGFKWVNLSEISEEELLEIIKRELKKVDTNSEV</sequence>
<dbReference type="NCBIfam" id="TIGR00174">
    <property type="entry name" value="miaA"/>
    <property type="match status" value="1"/>
</dbReference>
<dbReference type="InterPro" id="IPR039657">
    <property type="entry name" value="Dimethylallyltransferase"/>
</dbReference>
<evidence type="ECO:0000256" key="9">
    <source>
        <dbReference type="ARBA" id="ARBA00049563"/>
    </source>
</evidence>
<evidence type="ECO:0000256" key="3">
    <source>
        <dbReference type="ARBA" id="ARBA00005842"/>
    </source>
</evidence>
<dbReference type="GO" id="GO:0052381">
    <property type="term" value="F:tRNA dimethylallyltransferase activity"/>
    <property type="evidence" value="ECO:0007669"/>
    <property type="project" value="UniProtKB-UniRule"/>
</dbReference>
<keyword evidence="8 10" id="KW-0460">Magnesium</keyword>
<dbReference type="GO" id="GO:0005524">
    <property type="term" value="F:ATP binding"/>
    <property type="evidence" value="ECO:0007669"/>
    <property type="project" value="UniProtKB-UniRule"/>
</dbReference>
<comment type="catalytic activity">
    <reaction evidence="9 10 11">
        <text>adenosine(37) in tRNA + dimethylallyl diphosphate = N(6)-dimethylallyladenosine(37) in tRNA + diphosphate</text>
        <dbReference type="Rhea" id="RHEA:26482"/>
        <dbReference type="Rhea" id="RHEA-COMP:10162"/>
        <dbReference type="Rhea" id="RHEA-COMP:10375"/>
        <dbReference type="ChEBI" id="CHEBI:33019"/>
        <dbReference type="ChEBI" id="CHEBI:57623"/>
        <dbReference type="ChEBI" id="CHEBI:74411"/>
        <dbReference type="ChEBI" id="CHEBI:74415"/>
        <dbReference type="EC" id="2.5.1.75"/>
    </reaction>
</comment>
<keyword evidence="7 10" id="KW-0067">ATP-binding</keyword>
<evidence type="ECO:0000313" key="14">
    <source>
        <dbReference type="EMBL" id="ADU96473.1"/>
    </source>
</evidence>
<keyword evidence="15" id="KW-1185">Reference proteome</keyword>
<gene>
    <name evidence="10" type="primary">miaA</name>
    <name evidence="14" type="ordered locus">Theam_0501</name>
</gene>
<comment type="subunit">
    <text evidence="10">Monomer.</text>
</comment>
<dbReference type="EMBL" id="CP002444">
    <property type="protein sequence ID" value="ADU96473.1"/>
    <property type="molecule type" value="Genomic_DNA"/>
</dbReference>
<dbReference type="STRING" id="648996.Theam_0501"/>
<evidence type="ECO:0000256" key="8">
    <source>
        <dbReference type="ARBA" id="ARBA00022842"/>
    </source>
</evidence>
<dbReference type="Pfam" id="PF01715">
    <property type="entry name" value="IPPT"/>
    <property type="match status" value="1"/>
</dbReference>
<reference evidence="14" key="1">
    <citation type="submission" date="2011-01" db="EMBL/GenBank/DDBJ databases">
        <title>Complete sequence of chromosome of Thermovibrio ammonificans HB-1.</title>
        <authorList>
            <consortium name="US DOE Joint Genome Institute"/>
            <person name="Lucas S."/>
            <person name="Copeland A."/>
            <person name="Lapidus A."/>
            <person name="Cheng J.-F."/>
            <person name="Goodwin L."/>
            <person name="Pitluck S."/>
            <person name="Davenport K."/>
            <person name="Detter J.C."/>
            <person name="Han C."/>
            <person name="Tapia R."/>
            <person name="Land M."/>
            <person name="Hauser L."/>
            <person name="Kyrpides N."/>
            <person name="Ivanova N."/>
            <person name="Ovchinnikova G."/>
            <person name="Vetriani C."/>
            <person name="Woyke T."/>
        </authorList>
    </citation>
    <scope>NUCLEOTIDE SEQUENCE [LARGE SCALE GENOMIC DNA]</scope>
    <source>
        <strain evidence="14">HB-1</strain>
    </source>
</reference>
<name>E8T5J8_THEA1</name>
<dbReference type="PANTHER" id="PTHR11088:SF60">
    <property type="entry name" value="TRNA DIMETHYLALLYLTRANSFERASE"/>
    <property type="match status" value="1"/>
</dbReference>
<evidence type="ECO:0000256" key="7">
    <source>
        <dbReference type="ARBA" id="ARBA00022840"/>
    </source>
</evidence>
<proteinExistence type="inferred from homology"/>
<evidence type="ECO:0000256" key="13">
    <source>
        <dbReference type="RuleBase" id="RU003785"/>
    </source>
</evidence>
<comment type="similarity">
    <text evidence="3 10 13">Belongs to the IPP transferase family.</text>
</comment>
<comment type="caution">
    <text evidence="10">Lacks conserved residue(s) required for the propagation of feature annotation.</text>
</comment>
<dbReference type="RefSeq" id="WP_013537259.1">
    <property type="nucleotide sequence ID" value="NC_014926.1"/>
</dbReference>
<feature type="binding site" evidence="10">
    <location>
        <begin position="11"/>
        <end position="18"/>
    </location>
    <ligand>
        <name>ATP</name>
        <dbReference type="ChEBI" id="CHEBI:30616"/>
    </ligand>
</feature>
<dbReference type="Proteomes" id="UP000006362">
    <property type="component" value="Chromosome"/>
</dbReference>
<evidence type="ECO:0000256" key="11">
    <source>
        <dbReference type="RuleBase" id="RU003783"/>
    </source>
</evidence>
<dbReference type="PANTHER" id="PTHR11088">
    <property type="entry name" value="TRNA DIMETHYLALLYLTRANSFERASE"/>
    <property type="match status" value="1"/>
</dbReference>
<keyword evidence="6 10" id="KW-0547">Nucleotide-binding</keyword>
<feature type="site" description="Interaction with substrate tRNA" evidence="10">
    <location>
        <position position="124"/>
    </location>
</feature>
<evidence type="ECO:0000256" key="10">
    <source>
        <dbReference type="HAMAP-Rule" id="MF_00185"/>
    </source>
</evidence>
<comment type="cofactor">
    <cofactor evidence="1 10">
        <name>Mg(2+)</name>
        <dbReference type="ChEBI" id="CHEBI:18420"/>
    </cofactor>
</comment>
<dbReference type="GO" id="GO:0006400">
    <property type="term" value="P:tRNA modification"/>
    <property type="evidence" value="ECO:0007669"/>
    <property type="project" value="TreeGrafter"/>
</dbReference>
<dbReference type="InterPro" id="IPR027417">
    <property type="entry name" value="P-loop_NTPase"/>
</dbReference>